<dbReference type="InterPro" id="IPR004993">
    <property type="entry name" value="GH3"/>
</dbReference>
<dbReference type="Pfam" id="PF23571">
    <property type="entry name" value="GH3_M"/>
    <property type="match status" value="1"/>
</dbReference>
<comment type="similarity">
    <text evidence="1">Belongs to the IAA-amido conjugating enzyme family.</text>
</comment>
<feature type="domain" description="GH3 C-terminal" evidence="4">
    <location>
        <begin position="456"/>
        <end position="578"/>
    </location>
</feature>
<dbReference type="InterPro" id="IPR055378">
    <property type="entry name" value="GH3_C"/>
</dbReference>
<keyword evidence="6" id="KW-1185">Reference proteome</keyword>
<keyword evidence="2" id="KW-0436">Ligase</keyword>
<dbReference type="Pfam" id="PF03321">
    <property type="entry name" value="GH3"/>
    <property type="match status" value="1"/>
</dbReference>
<dbReference type="InterPro" id="IPR055377">
    <property type="entry name" value="GH3_M"/>
</dbReference>
<evidence type="ECO:0000256" key="1">
    <source>
        <dbReference type="ARBA" id="ARBA00008068"/>
    </source>
</evidence>
<feature type="domain" description="GH3 middle" evidence="3">
    <location>
        <begin position="367"/>
        <end position="442"/>
    </location>
</feature>
<dbReference type="PANTHER" id="PTHR31901:SF44">
    <property type="entry name" value="INDOLE-3-ACETIC ACID-AMIDO SYNTHETASE GH3.6-RELATED"/>
    <property type="match status" value="1"/>
</dbReference>
<name>A0A803MSM7_CHEQI</name>
<evidence type="ECO:0000256" key="2">
    <source>
        <dbReference type="ARBA" id="ARBA00022598"/>
    </source>
</evidence>
<reference evidence="5" key="1">
    <citation type="journal article" date="2017" name="Nature">
        <title>The genome of Chenopodium quinoa.</title>
        <authorList>
            <person name="Jarvis D.E."/>
            <person name="Ho Y.S."/>
            <person name="Lightfoot D.J."/>
            <person name="Schmoeckel S.M."/>
            <person name="Li B."/>
            <person name="Borm T.J.A."/>
            <person name="Ohyanagi H."/>
            <person name="Mineta K."/>
            <person name="Michell C.T."/>
            <person name="Saber N."/>
            <person name="Kharbatia N.M."/>
            <person name="Rupper R.R."/>
            <person name="Sharp A.R."/>
            <person name="Dally N."/>
            <person name="Boughton B.A."/>
            <person name="Woo Y.H."/>
            <person name="Gao G."/>
            <person name="Schijlen E.G.W.M."/>
            <person name="Guo X."/>
            <person name="Momin A.A."/>
            <person name="Negrao S."/>
            <person name="Al-Babili S."/>
            <person name="Gehring C."/>
            <person name="Roessner U."/>
            <person name="Jung C."/>
            <person name="Murphy K."/>
            <person name="Arold S.T."/>
            <person name="Gojobori T."/>
            <person name="van der Linden C.G."/>
            <person name="van Loo E.N."/>
            <person name="Jellen E.N."/>
            <person name="Maughan P.J."/>
            <person name="Tester M."/>
        </authorList>
    </citation>
    <scope>NUCLEOTIDE SEQUENCE [LARGE SCALE GENOMIC DNA]</scope>
    <source>
        <strain evidence="5">cv. PI 614886</strain>
    </source>
</reference>
<proteinExistence type="inferred from homology"/>
<dbReference type="GO" id="GO:0005737">
    <property type="term" value="C:cytoplasm"/>
    <property type="evidence" value="ECO:0007669"/>
    <property type="project" value="TreeGrafter"/>
</dbReference>
<sequence>MAEDDDLINKIEETTINAKRCQHETLATILRINGRVGYLQRYLGNTNFYDHFDAETFRRLVPLSTYDDYADHINRMAEGIIDDDVDGWHFLSFDPIICFFLRGTDQTFIGVMNSSGTSGMKQKVIPYYDSASSKAASFLAHYGSSAIQRRLFPPRPSVNKSLWFLYAGNITITKSGFKAMAASSIPLSSSKESQSQFLSTCIAPAEVVKGSNLQQQMYCHLLCGLRKFEVIDSIRAPYAIALIKAFSLLQTNWEQLCNDLESGTVSSEITDIAMRDSVNELLCGPEEEIANRVRSICQEKNWEGVIGKLWPNARYVRCITTGSMQQYYTKLKHYAGDIPLLGGEYFASECCVGINMDIMQPPELTRFVMLPTAAYFEFLPFDLKDKNAFAGKETVDFSEVEVGKMYEVVVTTYRGLYRYRLGDVVKVVGFHNSSPELELVMRAPKNYSEILTERDLFRAVQNLELAGGSLLLGQLVEFAGFMDLESEAKHVKIFVEFAHECMLLDKEKENESVLFLESCQSTIEDGLGAMYKLKRGNGEIQNLVLSVVQPGTFDLLLHKAVENNAPASQYKPPKIIRSHGIVDFMDVNSALTVVFN</sequence>
<protein>
    <recommendedName>
        <fullName evidence="7">Indole-3-acetic acid-amido synthetase GH3.6</fullName>
    </recommendedName>
</protein>
<evidence type="ECO:0000259" key="4">
    <source>
        <dbReference type="Pfam" id="PF23572"/>
    </source>
</evidence>
<dbReference type="PANTHER" id="PTHR31901">
    <property type="entry name" value="GH3 DOMAIN-CONTAINING PROTEIN"/>
    <property type="match status" value="1"/>
</dbReference>
<evidence type="ECO:0000313" key="5">
    <source>
        <dbReference type="EnsemblPlants" id="AUR62034578-RA:cds"/>
    </source>
</evidence>
<dbReference type="EnsemblPlants" id="AUR62034578-RA">
    <property type="protein sequence ID" value="AUR62034578-RA:cds"/>
    <property type="gene ID" value="AUR62034578"/>
</dbReference>
<dbReference type="Proteomes" id="UP000596660">
    <property type="component" value="Unplaced"/>
</dbReference>
<evidence type="ECO:0000313" key="6">
    <source>
        <dbReference type="Proteomes" id="UP000596660"/>
    </source>
</evidence>
<dbReference type="GO" id="GO:0016881">
    <property type="term" value="F:acid-amino acid ligase activity"/>
    <property type="evidence" value="ECO:0007669"/>
    <property type="project" value="TreeGrafter"/>
</dbReference>
<dbReference type="Pfam" id="PF23572">
    <property type="entry name" value="GH3_C"/>
    <property type="match status" value="1"/>
</dbReference>
<organism evidence="5 6">
    <name type="scientific">Chenopodium quinoa</name>
    <name type="common">Quinoa</name>
    <dbReference type="NCBI Taxonomy" id="63459"/>
    <lineage>
        <taxon>Eukaryota</taxon>
        <taxon>Viridiplantae</taxon>
        <taxon>Streptophyta</taxon>
        <taxon>Embryophyta</taxon>
        <taxon>Tracheophyta</taxon>
        <taxon>Spermatophyta</taxon>
        <taxon>Magnoliopsida</taxon>
        <taxon>eudicotyledons</taxon>
        <taxon>Gunneridae</taxon>
        <taxon>Pentapetalae</taxon>
        <taxon>Caryophyllales</taxon>
        <taxon>Chenopodiaceae</taxon>
        <taxon>Chenopodioideae</taxon>
        <taxon>Atripliceae</taxon>
        <taxon>Chenopodium</taxon>
    </lineage>
</organism>
<dbReference type="OMA" id="ECCVGIN"/>
<evidence type="ECO:0008006" key="7">
    <source>
        <dbReference type="Google" id="ProtNLM"/>
    </source>
</evidence>
<dbReference type="Gramene" id="AUR62034578-RA">
    <property type="protein sequence ID" value="AUR62034578-RA:cds"/>
    <property type="gene ID" value="AUR62034578"/>
</dbReference>
<reference evidence="5" key="2">
    <citation type="submission" date="2021-03" db="UniProtKB">
        <authorList>
            <consortium name="EnsemblPlants"/>
        </authorList>
    </citation>
    <scope>IDENTIFICATION</scope>
</reference>
<evidence type="ECO:0000259" key="3">
    <source>
        <dbReference type="Pfam" id="PF23571"/>
    </source>
</evidence>
<accession>A0A803MSM7</accession>
<dbReference type="AlphaFoldDB" id="A0A803MSM7"/>